<evidence type="ECO:0000313" key="6">
    <source>
        <dbReference type="Proteomes" id="UP000051054"/>
    </source>
</evidence>
<evidence type="ECO:0000256" key="2">
    <source>
        <dbReference type="ARBA" id="ARBA00023125"/>
    </source>
</evidence>
<organism evidence="5 6">
    <name type="scientific">Ligilactobacillus hayakitensis DSM 18933 = JCM 14209</name>
    <dbReference type="NCBI Taxonomy" id="1423755"/>
    <lineage>
        <taxon>Bacteria</taxon>
        <taxon>Bacillati</taxon>
        <taxon>Bacillota</taxon>
        <taxon>Bacilli</taxon>
        <taxon>Lactobacillales</taxon>
        <taxon>Lactobacillaceae</taxon>
        <taxon>Ligilactobacillus</taxon>
    </lineage>
</organism>
<comment type="caution">
    <text evidence="5">The sequence shown here is derived from an EMBL/GenBank/DDBJ whole genome shotgun (WGS) entry which is preliminary data.</text>
</comment>
<dbReference type="Gene3D" id="1.10.10.10">
    <property type="entry name" value="Winged helix-like DNA-binding domain superfamily/Winged helix DNA-binding domain"/>
    <property type="match status" value="1"/>
</dbReference>
<dbReference type="InterPro" id="IPR000835">
    <property type="entry name" value="HTH_MarR-typ"/>
</dbReference>
<dbReference type="EMBL" id="AZGD01000009">
    <property type="protein sequence ID" value="KRM20208.1"/>
    <property type="molecule type" value="Genomic_DNA"/>
</dbReference>
<dbReference type="GO" id="GO:0003677">
    <property type="term" value="F:DNA binding"/>
    <property type="evidence" value="ECO:0007669"/>
    <property type="project" value="UniProtKB-KW"/>
</dbReference>
<reference evidence="5 6" key="1">
    <citation type="journal article" date="2015" name="Genome Announc.">
        <title>Expanding the biotechnology potential of lactobacilli through comparative genomics of 213 strains and associated genera.</title>
        <authorList>
            <person name="Sun Z."/>
            <person name="Harris H.M."/>
            <person name="McCann A."/>
            <person name="Guo C."/>
            <person name="Argimon S."/>
            <person name="Zhang W."/>
            <person name="Yang X."/>
            <person name="Jeffery I.B."/>
            <person name="Cooney J.C."/>
            <person name="Kagawa T.F."/>
            <person name="Liu W."/>
            <person name="Song Y."/>
            <person name="Salvetti E."/>
            <person name="Wrobel A."/>
            <person name="Rasinkangas P."/>
            <person name="Parkhill J."/>
            <person name="Rea M.C."/>
            <person name="O'Sullivan O."/>
            <person name="Ritari J."/>
            <person name="Douillard F.P."/>
            <person name="Paul Ross R."/>
            <person name="Yang R."/>
            <person name="Briner A.E."/>
            <person name="Felis G.E."/>
            <person name="de Vos W.M."/>
            <person name="Barrangou R."/>
            <person name="Klaenhammer T.R."/>
            <person name="Caufield P.W."/>
            <person name="Cui Y."/>
            <person name="Zhang H."/>
            <person name="O'Toole P.W."/>
        </authorList>
    </citation>
    <scope>NUCLEOTIDE SEQUENCE [LARGE SCALE GENOMIC DNA]</scope>
    <source>
        <strain evidence="5 6">DSM 18933</strain>
    </source>
</reference>
<dbReference type="OrthoDB" id="2329684at2"/>
<dbReference type="PROSITE" id="PS50995">
    <property type="entry name" value="HTH_MARR_2"/>
    <property type="match status" value="1"/>
</dbReference>
<dbReference type="STRING" id="1423755.FC40_GL000309"/>
<dbReference type="AlphaFoldDB" id="A0A0R1WQR6"/>
<keyword evidence="6" id="KW-1185">Reference proteome</keyword>
<dbReference type="Proteomes" id="UP000051054">
    <property type="component" value="Unassembled WGS sequence"/>
</dbReference>
<dbReference type="PANTHER" id="PTHR35790:SF4">
    <property type="entry name" value="HTH-TYPE TRANSCRIPTIONAL REGULATOR PCHR"/>
    <property type="match status" value="1"/>
</dbReference>
<keyword evidence="1" id="KW-0805">Transcription regulation</keyword>
<proteinExistence type="predicted"/>
<dbReference type="SMART" id="SM00347">
    <property type="entry name" value="HTH_MARR"/>
    <property type="match status" value="1"/>
</dbReference>
<dbReference type="InterPro" id="IPR052067">
    <property type="entry name" value="Metal_resp_HTH_trans_reg"/>
</dbReference>
<dbReference type="InterPro" id="IPR036388">
    <property type="entry name" value="WH-like_DNA-bd_sf"/>
</dbReference>
<dbReference type="Pfam" id="PF01047">
    <property type="entry name" value="MarR"/>
    <property type="match status" value="1"/>
</dbReference>
<dbReference type="GO" id="GO:0003700">
    <property type="term" value="F:DNA-binding transcription factor activity"/>
    <property type="evidence" value="ECO:0007669"/>
    <property type="project" value="InterPro"/>
</dbReference>
<dbReference type="InterPro" id="IPR036390">
    <property type="entry name" value="WH_DNA-bd_sf"/>
</dbReference>
<feature type="domain" description="HTH marR-type" evidence="4">
    <location>
        <begin position="1"/>
        <end position="156"/>
    </location>
</feature>
<accession>A0A0R1WQR6</accession>
<keyword evidence="3" id="KW-0804">Transcription</keyword>
<keyword evidence="2" id="KW-0238">DNA-binding</keyword>
<dbReference type="eggNOG" id="COG1846">
    <property type="taxonomic scope" value="Bacteria"/>
</dbReference>
<dbReference type="SUPFAM" id="SSF46785">
    <property type="entry name" value="Winged helix' DNA-binding domain"/>
    <property type="match status" value="1"/>
</dbReference>
<name>A0A0R1WQR6_9LACO</name>
<protein>
    <recommendedName>
        <fullName evidence="4">HTH marR-type domain-containing protein</fullName>
    </recommendedName>
</protein>
<dbReference type="RefSeq" id="WP_025022920.1">
    <property type="nucleotide sequence ID" value="NZ_AZGD01000009.1"/>
</dbReference>
<sequence>MTQDTIEQIIAKIGKIKSQKSNSSLSKERQWILAQLKNPDLATVVSGLSIVALHLLSELQSGEKTGIQLAKELDVTRGGVTRAAKTLLESNLINANKHPDDQKKIFYDLTPQGQEVAAVHTQLHQKIKQELCEKIASKYTTEDLNLVAKFLDDVMHSDY</sequence>
<gene>
    <name evidence="5" type="ORF">FC40_GL000309</name>
</gene>
<dbReference type="PATRIC" id="fig|1423755.3.peg.337"/>
<evidence type="ECO:0000256" key="1">
    <source>
        <dbReference type="ARBA" id="ARBA00023015"/>
    </source>
</evidence>
<evidence type="ECO:0000256" key="3">
    <source>
        <dbReference type="ARBA" id="ARBA00023163"/>
    </source>
</evidence>
<dbReference type="PANTHER" id="PTHR35790">
    <property type="entry name" value="HTH-TYPE TRANSCRIPTIONAL REGULATOR PCHR"/>
    <property type="match status" value="1"/>
</dbReference>
<evidence type="ECO:0000313" key="5">
    <source>
        <dbReference type="EMBL" id="KRM20208.1"/>
    </source>
</evidence>
<evidence type="ECO:0000259" key="4">
    <source>
        <dbReference type="PROSITE" id="PS50995"/>
    </source>
</evidence>